<dbReference type="GO" id="GO:0032049">
    <property type="term" value="P:cardiolipin biosynthetic process"/>
    <property type="evidence" value="ECO:0007669"/>
    <property type="project" value="UniProtKB-UniRule"/>
</dbReference>
<dbReference type="SUPFAM" id="SSF56024">
    <property type="entry name" value="Phospholipase D/nuclease"/>
    <property type="match status" value="2"/>
</dbReference>
<evidence type="ECO:0000256" key="3">
    <source>
        <dbReference type="ARBA" id="ARBA00022679"/>
    </source>
</evidence>
<evidence type="ECO:0000256" key="1">
    <source>
        <dbReference type="ARBA" id="ARBA00004236"/>
    </source>
</evidence>
<evidence type="ECO:0000313" key="11">
    <source>
        <dbReference type="EMBL" id="SMG31918.1"/>
    </source>
</evidence>
<dbReference type="NCBIfam" id="TIGR04265">
    <property type="entry name" value="bac_cardiolipin"/>
    <property type="match status" value="1"/>
</dbReference>
<dbReference type="OrthoDB" id="9762009at2"/>
<dbReference type="CDD" id="cd09158">
    <property type="entry name" value="PLDc_EcCLS_like_2"/>
    <property type="match status" value="1"/>
</dbReference>
<name>A0A1X7JV38_9BACT</name>
<organism evidence="11 12">
    <name type="scientific">Dethiosulfovibrio salsuginis</name>
    <dbReference type="NCBI Taxonomy" id="561720"/>
    <lineage>
        <taxon>Bacteria</taxon>
        <taxon>Thermotogati</taxon>
        <taxon>Synergistota</taxon>
        <taxon>Synergistia</taxon>
        <taxon>Synergistales</taxon>
        <taxon>Dethiosulfovibrionaceae</taxon>
        <taxon>Dethiosulfovibrio</taxon>
    </lineage>
</organism>
<dbReference type="InterPro" id="IPR001736">
    <property type="entry name" value="PLipase_D/transphosphatidylase"/>
</dbReference>
<evidence type="ECO:0000256" key="4">
    <source>
        <dbReference type="ARBA" id="ARBA00022692"/>
    </source>
</evidence>
<gene>
    <name evidence="11" type="ORF">SAMN06275492_11651</name>
</gene>
<feature type="domain" description="PLD phosphodiesterase" evidence="10">
    <location>
        <begin position="224"/>
        <end position="251"/>
    </location>
</feature>
<dbReference type="EC" id="2.7.8.-" evidence="8"/>
<dbReference type="GO" id="GO:0005886">
    <property type="term" value="C:plasma membrane"/>
    <property type="evidence" value="ECO:0007669"/>
    <property type="project" value="UniProtKB-SubCell"/>
</dbReference>
<feature type="domain" description="PLD phosphodiesterase" evidence="10">
    <location>
        <begin position="398"/>
        <end position="425"/>
    </location>
</feature>
<evidence type="ECO:0000256" key="7">
    <source>
        <dbReference type="ARBA" id="ARBA00023136"/>
    </source>
</evidence>
<evidence type="ECO:0000256" key="2">
    <source>
        <dbReference type="ARBA" id="ARBA00022475"/>
    </source>
</evidence>
<sequence>MGYSLADHQFWLVLLALHSVSSWVIRFVMLAIVPMRHTPTAAMAWLMVIFFWPWPCTLIYLAVGSNLLPQKRMKRHAELLKQMKDLRLKCKKTLCYSQPDLPPSLHRISGLAETLGHMSIVGGNEGTLISEAKDLSAMLVSDIDRANRHVDLLYYIFADDNVGGPVLEALVRASERGLDCRLMVDSVGSSELAKQGHLEWLIRKGVKVTEALPASIFRRHAARFDLRNHRKLAIVDGEVAYTGSHNMIDPRYGHSDLIWRDLSIRLEGPVVRQLQAVFLEDWYVETGDIPDLDRLTMPSDNCGPIAVQTVPSGPSYKTENYQRLIVSALHDAREKVIITTPYLIPDESLLQALEVAALRGVKVQLIVPHRSDQFLVGHAARSYYQELLDMGIEIYLFDDGLLHAKTMTVDGELAFFGSSNFDIRSFALNFEINLVFYGKEEAYALTDIQGNYLKKSRRLHLKEWSDRPVYTRSLESVAKLFSPLL</sequence>
<dbReference type="InterPro" id="IPR025202">
    <property type="entry name" value="PLD-like_dom"/>
</dbReference>
<proteinExistence type="predicted"/>
<dbReference type="PROSITE" id="PS50035">
    <property type="entry name" value="PLD"/>
    <property type="match status" value="2"/>
</dbReference>
<keyword evidence="4 9" id="KW-0812">Transmembrane</keyword>
<dbReference type="STRING" id="561720.SAMN06275492_11651"/>
<dbReference type="RefSeq" id="WP_085544713.1">
    <property type="nucleotide sequence ID" value="NZ_FXBB01000016.1"/>
</dbReference>
<keyword evidence="5" id="KW-0677">Repeat</keyword>
<evidence type="ECO:0000259" key="10">
    <source>
        <dbReference type="PROSITE" id="PS50035"/>
    </source>
</evidence>
<dbReference type="Gene3D" id="3.30.870.10">
    <property type="entry name" value="Endonuclease Chain A"/>
    <property type="match status" value="2"/>
</dbReference>
<dbReference type="PANTHER" id="PTHR21248">
    <property type="entry name" value="CARDIOLIPIN SYNTHASE"/>
    <property type="match status" value="1"/>
</dbReference>
<evidence type="ECO:0000256" key="8">
    <source>
        <dbReference type="NCBIfam" id="TIGR04265"/>
    </source>
</evidence>
<dbReference type="GO" id="GO:0008808">
    <property type="term" value="F:cardiolipin synthase activity"/>
    <property type="evidence" value="ECO:0007669"/>
    <property type="project" value="UniProtKB-UniRule"/>
</dbReference>
<evidence type="ECO:0000256" key="9">
    <source>
        <dbReference type="SAM" id="Phobius"/>
    </source>
</evidence>
<dbReference type="SMART" id="SM00155">
    <property type="entry name" value="PLDc"/>
    <property type="match status" value="2"/>
</dbReference>
<dbReference type="PANTHER" id="PTHR21248:SF22">
    <property type="entry name" value="PHOSPHOLIPASE D"/>
    <property type="match status" value="1"/>
</dbReference>
<keyword evidence="7 9" id="KW-0472">Membrane</keyword>
<dbReference type="AlphaFoldDB" id="A0A1X7JV38"/>
<keyword evidence="3" id="KW-0808">Transferase</keyword>
<feature type="transmembrane region" description="Helical" evidence="9">
    <location>
        <begin position="12"/>
        <end position="33"/>
    </location>
</feature>
<keyword evidence="12" id="KW-1185">Reference proteome</keyword>
<evidence type="ECO:0000313" key="12">
    <source>
        <dbReference type="Proteomes" id="UP000193355"/>
    </source>
</evidence>
<dbReference type="EMBL" id="FXBB01000016">
    <property type="protein sequence ID" value="SMG31918.1"/>
    <property type="molecule type" value="Genomic_DNA"/>
</dbReference>
<keyword evidence="2" id="KW-1003">Cell membrane</keyword>
<feature type="transmembrane region" description="Helical" evidence="9">
    <location>
        <begin position="45"/>
        <end position="68"/>
    </location>
</feature>
<evidence type="ECO:0000256" key="5">
    <source>
        <dbReference type="ARBA" id="ARBA00022737"/>
    </source>
</evidence>
<keyword evidence="6 9" id="KW-1133">Transmembrane helix</keyword>
<protein>
    <recommendedName>
        <fullName evidence="8">Cardiolipin synthase</fullName>
        <ecNumber evidence="8">2.7.8.-</ecNumber>
    </recommendedName>
</protein>
<evidence type="ECO:0000256" key="6">
    <source>
        <dbReference type="ARBA" id="ARBA00022989"/>
    </source>
</evidence>
<dbReference type="CDD" id="cd09152">
    <property type="entry name" value="PLDc_EcCLS_like_1"/>
    <property type="match status" value="1"/>
</dbReference>
<dbReference type="Pfam" id="PF13091">
    <property type="entry name" value="PLDc_2"/>
    <property type="match status" value="2"/>
</dbReference>
<dbReference type="Proteomes" id="UP000193355">
    <property type="component" value="Unassembled WGS sequence"/>
</dbReference>
<reference evidence="12" key="1">
    <citation type="submission" date="2017-04" db="EMBL/GenBank/DDBJ databases">
        <authorList>
            <person name="Varghese N."/>
            <person name="Submissions S."/>
        </authorList>
    </citation>
    <scope>NUCLEOTIDE SEQUENCE [LARGE SCALE GENOMIC DNA]</scope>
    <source>
        <strain evidence="12">USBA 82</strain>
    </source>
</reference>
<comment type="subcellular location">
    <subcellularLocation>
        <location evidence="1">Cell membrane</location>
    </subcellularLocation>
</comment>
<dbReference type="InterPro" id="IPR022924">
    <property type="entry name" value="Cardiolipin_synthase"/>
</dbReference>
<accession>A0A1X7JV38</accession>